<evidence type="ECO:0000256" key="1">
    <source>
        <dbReference type="SAM" id="Phobius"/>
    </source>
</evidence>
<feature type="transmembrane region" description="Helical" evidence="1">
    <location>
        <begin position="696"/>
        <end position="716"/>
    </location>
</feature>
<dbReference type="AlphaFoldDB" id="A0A8S1YPD0"/>
<keyword evidence="1" id="KW-1133">Transmembrane helix</keyword>
<dbReference type="PANTHER" id="PTHR11319:SF35">
    <property type="entry name" value="OUTER MEMBRANE PROTEIN PMPC-RELATED"/>
    <property type="match status" value="1"/>
</dbReference>
<evidence type="ECO:0008006" key="4">
    <source>
        <dbReference type="Google" id="ProtNLM"/>
    </source>
</evidence>
<dbReference type="Proteomes" id="UP000683925">
    <property type="component" value="Unassembled WGS sequence"/>
</dbReference>
<evidence type="ECO:0000313" key="2">
    <source>
        <dbReference type="EMBL" id="CAD8214587.1"/>
    </source>
</evidence>
<reference evidence="2" key="1">
    <citation type="submission" date="2021-01" db="EMBL/GenBank/DDBJ databases">
        <authorList>
            <consortium name="Genoscope - CEA"/>
            <person name="William W."/>
        </authorList>
    </citation>
    <scope>NUCLEOTIDE SEQUENCE</scope>
</reference>
<dbReference type="OMA" id="CNENSIQ"/>
<feature type="transmembrane region" description="Helical" evidence="1">
    <location>
        <begin position="481"/>
        <end position="505"/>
    </location>
</feature>
<keyword evidence="1" id="KW-0812">Transmembrane</keyword>
<proteinExistence type="predicted"/>
<protein>
    <recommendedName>
        <fullName evidence="4">Transmembrane protein</fullName>
    </recommendedName>
</protein>
<accession>A0A8S1YPD0</accession>
<name>A0A8S1YPD0_PAROT</name>
<keyword evidence="3" id="KW-1185">Reference proteome</keyword>
<organism evidence="2 3">
    <name type="scientific">Paramecium octaurelia</name>
    <dbReference type="NCBI Taxonomy" id="43137"/>
    <lineage>
        <taxon>Eukaryota</taxon>
        <taxon>Sar</taxon>
        <taxon>Alveolata</taxon>
        <taxon>Ciliophora</taxon>
        <taxon>Intramacronucleata</taxon>
        <taxon>Oligohymenophorea</taxon>
        <taxon>Peniculida</taxon>
        <taxon>Parameciidae</taxon>
        <taxon>Paramecium</taxon>
    </lineage>
</organism>
<gene>
    <name evidence="2" type="ORF">POCTA_138.1.T1820029</name>
</gene>
<dbReference type="EMBL" id="CAJJDP010000186">
    <property type="protein sequence ID" value="CAD8214587.1"/>
    <property type="molecule type" value="Genomic_DNA"/>
</dbReference>
<sequence length="889" mass="103292">MFYSNQIKEFGCLNIATTNSIKQSSLILNSNFFNNNGSSGVAIFSANIPIKIIQCNIINNIAINQGGGIFLDMDTNYLVINKSIILNNLAFEGGGIYLFKDGNINNKNLIQTFLQFNKADFLTNNTVEFPTHLSLLINSQEMAADELIINNITIRSLKLKPYKIIEQGVIKLSKYLMIPSEQVIKKYKNVIPQLQIAKNMLNDLFITLKNSKNEVLKNSNKVTCLVSQATAAQLDEVQRFEDFKFISTLQIDQFNQFDLGSLSFHFDPYHDENHNLQILVNCSSNSSQDQLLYLIISRTYKCQLGEFYIDEGCQNCDSIFGFYSVTYNATKCSIFDKTKFANISSYAIQLLQGYWRPNLYSDYTDYCFKNIEFCKGGWKVGDELCSLGHLGGLCEECDYHNQRGEGNFFKNQQDSECYSCSTKTIMHFIISFLWTVVSVLITLRSIQNSNMLFSKLRFKLRFRKILFKLEQDMEGIFIKMLFIYLWIFSVTFTFNLKFSISFSFIDQTSNTSQFMASSLDCFLSEISSIELIYVRIIVTILLTLIQFGVIFIGYQLYILVSRRKFQTYIISNTLLYLYVSNFSGLIKQFCSIVSKRIISNISYIQGDLTQTFGSLDHNQWIWKFAIPGLAVFGFLIPFALFLIMFITKKNFNKIQFRRHFCYLFDEYNEENYFWEQIKFSKKIGIVVIMTYFDSNIVLKTSLLGLLLLIYQILAGMYQPYKLQKLNHLDLQATQICSIAIFIAIAKYVSEQEFQNASSQIFQVLIMLLCIKLCYQFILNIFQAYVKKYKALFITKLYNILKLISPKSKNTINLGTLLKQQRIRQERMKNNFSILRAHILKISNAQIKYQKQYYHQYRILYAVNPIINWHHQPGISNQKHIQIIRTTLDK</sequence>
<feature type="transmembrane region" description="Helical" evidence="1">
    <location>
        <begin position="624"/>
        <end position="646"/>
    </location>
</feature>
<dbReference type="PANTHER" id="PTHR11319">
    <property type="entry name" value="G PROTEIN-COUPLED RECEPTOR-RELATED"/>
    <property type="match status" value="1"/>
</dbReference>
<feature type="transmembrane region" description="Helical" evidence="1">
    <location>
        <begin position="532"/>
        <end position="560"/>
    </location>
</feature>
<feature type="transmembrane region" description="Helical" evidence="1">
    <location>
        <begin position="425"/>
        <end position="446"/>
    </location>
</feature>
<dbReference type="OrthoDB" id="77931at2759"/>
<feature type="transmembrane region" description="Helical" evidence="1">
    <location>
        <begin position="760"/>
        <end position="781"/>
    </location>
</feature>
<evidence type="ECO:0000313" key="3">
    <source>
        <dbReference type="Proteomes" id="UP000683925"/>
    </source>
</evidence>
<comment type="caution">
    <text evidence="2">The sequence shown here is derived from an EMBL/GenBank/DDBJ whole genome shotgun (WGS) entry which is preliminary data.</text>
</comment>
<keyword evidence="1" id="KW-0472">Membrane</keyword>